<dbReference type="Proteomes" id="UP000274346">
    <property type="component" value="Chromosome"/>
</dbReference>
<dbReference type="AlphaFoldDB" id="A0A3P8JT78"/>
<dbReference type="EMBL" id="LR131271">
    <property type="protein sequence ID" value="VDR26587.1"/>
    <property type="molecule type" value="Genomic_DNA"/>
</dbReference>
<evidence type="ECO:0000313" key="2">
    <source>
        <dbReference type="Proteomes" id="UP000274346"/>
    </source>
</evidence>
<name>A0A3P8JT78_RAOTE</name>
<protein>
    <submittedName>
        <fullName evidence="1">Uncharacterized protein</fullName>
    </submittedName>
</protein>
<evidence type="ECO:0000313" key="1">
    <source>
        <dbReference type="EMBL" id="VDR26587.1"/>
    </source>
</evidence>
<dbReference type="KEGG" id="rtg:NCTC13098_02938"/>
<gene>
    <name evidence="1" type="ORF">NCTC13098_02938</name>
</gene>
<reference evidence="1 2" key="1">
    <citation type="submission" date="2018-12" db="EMBL/GenBank/DDBJ databases">
        <authorList>
            <consortium name="Pathogen Informatics"/>
        </authorList>
    </citation>
    <scope>NUCLEOTIDE SEQUENCE [LARGE SCALE GENOMIC DNA]</scope>
    <source>
        <strain evidence="1 2">NCTC13098</strain>
    </source>
</reference>
<proteinExistence type="predicted"/>
<sequence>MTFRKELEIILKDPALSAELRNELNALAPARINYWTFLSRNNDE</sequence>
<organism evidence="1 2">
    <name type="scientific">Raoultella terrigena</name>
    <name type="common">Klebsiella terrigena</name>
    <dbReference type="NCBI Taxonomy" id="577"/>
    <lineage>
        <taxon>Bacteria</taxon>
        <taxon>Pseudomonadati</taxon>
        <taxon>Pseudomonadota</taxon>
        <taxon>Gammaproteobacteria</taxon>
        <taxon>Enterobacterales</taxon>
        <taxon>Enterobacteriaceae</taxon>
        <taxon>Klebsiella/Raoultella group</taxon>
        <taxon>Raoultella</taxon>
    </lineage>
</organism>
<accession>A0A3P8JT78</accession>